<evidence type="ECO:0000256" key="6">
    <source>
        <dbReference type="HAMAP-Rule" id="MF_00073"/>
    </source>
</evidence>
<keyword evidence="2 6" id="KW-0889">Transcription antitermination</keyword>
<gene>
    <name evidence="6" type="primary">nusB</name>
    <name evidence="9" type="ORF">UV20_C0003G0047</name>
</gene>
<evidence type="ECO:0000256" key="2">
    <source>
        <dbReference type="ARBA" id="ARBA00022814"/>
    </source>
</evidence>
<dbReference type="GO" id="GO:0031564">
    <property type="term" value="P:transcription antitermination"/>
    <property type="evidence" value="ECO:0007669"/>
    <property type="project" value="UniProtKB-KW"/>
</dbReference>
<dbReference type="Gene3D" id="1.10.940.10">
    <property type="entry name" value="NusB-like"/>
    <property type="match status" value="1"/>
</dbReference>
<evidence type="ECO:0000256" key="1">
    <source>
        <dbReference type="ARBA" id="ARBA00005952"/>
    </source>
</evidence>
<dbReference type="GO" id="GO:0005829">
    <property type="term" value="C:cytosol"/>
    <property type="evidence" value="ECO:0007669"/>
    <property type="project" value="TreeGrafter"/>
</dbReference>
<comment type="similarity">
    <text evidence="1 6">Belongs to the NusB family.</text>
</comment>
<dbReference type="InterPro" id="IPR035926">
    <property type="entry name" value="NusB-like_sf"/>
</dbReference>
<name>A0A0G1A7T5_9BACT</name>
<dbReference type="NCBIfam" id="TIGR01951">
    <property type="entry name" value="nusB"/>
    <property type="match status" value="1"/>
</dbReference>
<dbReference type="HAMAP" id="MF_00073">
    <property type="entry name" value="NusB"/>
    <property type="match status" value="1"/>
</dbReference>
<feature type="region of interest" description="Disordered" evidence="7">
    <location>
        <begin position="144"/>
        <end position="165"/>
    </location>
</feature>
<dbReference type="PANTHER" id="PTHR11078:SF3">
    <property type="entry name" value="ANTITERMINATION NUSB DOMAIN-CONTAINING PROTEIN"/>
    <property type="match status" value="1"/>
</dbReference>
<proteinExistence type="inferred from homology"/>
<dbReference type="GO" id="GO:0003723">
    <property type="term" value="F:RNA binding"/>
    <property type="evidence" value="ECO:0007669"/>
    <property type="project" value="UniProtKB-UniRule"/>
</dbReference>
<evidence type="ECO:0000256" key="4">
    <source>
        <dbReference type="ARBA" id="ARBA00023015"/>
    </source>
</evidence>
<dbReference type="Pfam" id="PF01029">
    <property type="entry name" value="NusB"/>
    <property type="match status" value="1"/>
</dbReference>
<dbReference type="AlphaFoldDB" id="A0A0G1A7T5"/>
<evidence type="ECO:0000313" key="9">
    <source>
        <dbReference type="EMBL" id="KKS57107.1"/>
    </source>
</evidence>
<comment type="function">
    <text evidence="6">Involved in transcription antitermination. Required for transcription of ribosomal RNA (rRNA) genes. Binds specifically to the boxA antiterminator sequence of the ribosomal RNA (rrn) operons.</text>
</comment>
<evidence type="ECO:0000313" key="10">
    <source>
        <dbReference type="Proteomes" id="UP000034837"/>
    </source>
</evidence>
<dbReference type="InterPro" id="IPR006027">
    <property type="entry name" value="NusB_RsmB_TIM44"/>
</dbReference>
<comment type="caution">
    <text evidence="9">The sequence shown here is derived from an EMBL/GenBank/DDBJ whole genome shotgun (WGS) entry which is preliminary data.</text>
</comment>
<dbReference type="InterPro" id="IPR011605">
    <property type="entry name" value="NusB_fam"/>
</dbReference>
<evidence type="ECO:0000256" key="7">
    <source>
        <dbReference type="SAM" id="MobiDB-lite"/>
    </source>
</evidence>
<evidence type="ECO:0000256" key="5">
    <source>
        <dbReference type="ARBA" id="ARBA00023163"/>
    </source>
</evidence>
<dbReference type="Proteomes" id="UP000034837">
    <property type="component" value="Unassembled WGS sequence"/>
</dbReference>
<dbReference type="GO" id="GO:0006353">
    <property type="term" value="P:DNA-templated transcription termination"/>
    <property type="evidence" value="ECO:0007669"/>
    <property type="project" value="UniProtKB-UniRule"/>
</dbReference>
<sequence length="165" mass="18976">MSNRHLARSIAMQSLYQWDFAGQNKKGLEELVFFNLKEFAPDFDDKGFTFDLVRGVIKKVKEVDKLIEKYAPEWPIGQITLVDRNILRLGIYELKFVEEIPSKVAINEAIELAKTFGGNASGKFVNGVLGAIYRDMEKTGELKKIDTEKREKKEEEDNVTKEKKE</sequence>
<feature type="domain" description="NusB/RsmB/TIM44" evidence="8">
    <location>
        <begin position="7"/>
        <end position="134"/>
    </location>
</feature>
<dbReference type="EMBL" id="LCDO01000003">
    <property type="protein sequence ID" value="KKS57107.1"/>
    <property type="molecule type" value="Genomic_DNA"/>
</dbReference>
<reference evidence="9 10" key="1">
    <citation type="journal article" date="2015" name="Nature">
        <title>rRNA introns, odd ribosomes, and small enigmatic genomes across a large radiation of phyla.</title>
        <authorList>
            <person name="Brown C.T."/>
            <person name="Hug L.A."/>
            <person name="Thomas B.C."/>
            <person name="Sharon I."/>
            <person name="Castelle C.J."/>
            <person name="Singh A."/>
            <person name="Wilkins M.J."/>
            <person name="Williams K.H."/>
            <person name="Banfield J.F."/>
        </authorList>
    </citation>
    <scope>NUCLEOTIDE SEQUENCE [LARGE SCALE GENOMIC DNA]</scope>
</reference>
<dbReference type="PANTHER" id="PTHR11078">
    <property type="entry name" value="N UTILIZATION SUBSTANCE PROTEIN B-RELATED"/>
    <property type="match status" value="1"/>
</dbReference>
<accession>A0A0G1A7T5</accession>
<dbReference type="PATRIC" id="fig|1619039.3.peg.470"/>
<organism evidence="9 10">
    <name type="scientific">Candidatus Magasanikbacteria bacterium GW2011_GWA2_42_32</name>
    <dbReference type="NCBI Taxonomy" id="1619039"/>
    <lineage>
        <taxon>Bacteria</taxon>
        <taxon>Candidatus Magasanikiibacteriota</taxon>
    </lineage>
</organism>
<keyword evidence="4 6" id="KW-0805">Transcription regulation</keyword>
<evidence type="ECO:0000256" key="3">
    <source>
        <dbReference type="ARBA" id="ARBA00022884"/>
    </source>
</evidence>
<keyword evidence="5 6" id="KW-0804">Transcription</keyword>
<keyword evidence="3 6" id="KW-0694">RNA-binding</keyword>
<protein>
    <recommendedName>
        <fullName evidence="6">Transcription antitermination protein NusB</fullName>
    </recommendedName>
    <alternativeName>
        <fullName evidence="6">Antitermination factor NusB</fullName>
    </alternativeName>
</protein>
<evidence type="ECO:0000259" key="8">
    <source>
        <dbReference type="Pfam" id="PF01029"/>
    </source>
</evidence>
<dbReference type="SUPFAM" id="SSF48013">
    <property type="entry name" value="NusB-like"/>
    <property type="match status" value="1"/>
</dbReference>